<evidence type="ECO:0000256" key="3">
    <source>
        <dbReference type="ARBA" id="ARBA00022553"/>
    </source>
</evidence>
<organism evidence="11 12">
    <name type="scientific">Gymnodinialimonas ceratoperidinii</name>
    <dbReference type="NCBI Taxonomy" id="2856823"/>
    <lineage>
        <taxon>Bacteria</taxon>
        <taxon>Pseudomonadati</taxon>
        <taxon>Pseudomonadota</taxon>
        <taxon>Alphaproteobacteria</taxon>
        <taxon>Rhodobacterales</taxon>
        <taxon>Paracoccaceae</taxon>
        <taxon>Gymnodinialimonas</taxon>
    </lineage>
</organism>
<dbReference type="EMBL" id="CP079194">
    <property type="protein sequence ID" value="QXT39605.1"/>
    <property type="molecule type" value="Genomic_DNA"/>
</dbReference>
<dbReference type="InterPro" id="IPR005467">
    <property type="entry name" value="His_kinase_dom"/>
</dbReference>
<evidence type="ECO:0000256" key="6">
    <source>
        <dbReference type="ARBA" id="ARBA00022777"/>
    </source>
</evidence>
<keyword evidence="6 11" id="KW-0418">Kinase</keyword>
<dbReference type="PANTHER" id="PTHR43065:SF10">
    <property type="entry name" value="PEROXIDE STRESS-ACTIVATED HISTIDINE KINASE MAK3"/>
    <property type="match status" value="1"/>
</dbReference>
<dbReference type="EC" id="2.7.13.3" evidence="2"/>
<keyword evidence="12" id="KW-1185">Reference proteome</keyword>
<evidence type="ECO:0000313" key="11">
    <source>
        <dbReference type="EMBL" id="QXT39605.1"/>
    </source>
</evidence>
<keyword evidence="8" id="KW-0902">Two-component regulatory system</keyword>
<feature type="transmembrane region" description="Helical" evidence="9">
    <location>
        <begin position="6"/>
        <end position="30"/>
    </location>
</feature>
<keyword evidence="4" id="KW-0808">Transferase</keyword>
<dbReference type="PROSITE" id="PS50109">
    <property type="entry name" value="HIS_KIN"/>
    <property type="match status" value="1"/>
</dbReference>
<proteinExistence type="predicted"/>
<evidence type="ECO:0000256" key="1">
    <source>
        <dbReference type="ARBA" id="ARBA00000085"/>
    </source>
</evidence>
<dbReference type="SMART" id="SM00388">
    <property type="entry name" value="HisKA"/>
    <property type="match status" value="1"/>
</dbReference>
<dbReference type="AlphaFoldDB" id="A0A8F6TVT4"/>
<evidence type="ECO:0000256" key="2">
    <source>
        <dbReference type="ARBA" id="ARBA00012438"/>
    </source>
</evidence>
<evidence type="ECO:0000259" key="10">
    <source>
        <dbReference type="PROSITE" id="PS50109"/>
    </source>
</evidence>
<feature type="transmembrane region" description="Helical" evidence="9">
    <location>
        <begin position="159"/>
        <end position="182"/>
    </location>
</feature>
<dbReference type="GO" id="GO:0000155">
    <property type="term" value="F:phosphorelay sensor kinase activity"/>
    <property type="evidence" value="ECO:0007669"/>
    <property type="project" value="InterPro"/>
</dbReference>
<dbReference type="InterPro" id="IPR003594">
    <property type="entry name" value="HATPase_dom"/>
</dbReference>
<dbReference type="RefSeq" id="WP_219002376.1">
    <property type="nucleotide sequence ID" value="NZ_CP079194.1"/>
</dbReference>
<dbReference type="Pfam" id="PF00512">
    <property type="entry name" value="HisKA"/>
    <property type="match status" value="1"/>
</dbReference>
<sequence length="461" mass="50319">MANSLSGRFLILTIIFVMLAEVFIFVPSIARFREDYLLARLERAQIASLALLAADGMIDDDLEYELLENAEVLNVVLRRDAVRQLVLSTDGMEPISATFDLRDPPAWQLIRDASMRLLEAEEQNIRVIGQPVREAGLLIEITMETEPLRTAMIDYGLRVFLLSAVISIFTAVLLFGAVRVLMVNPIKRVVHAMISYAQAPEDANRIITPRGTVRELRDAEEALHAMQTQLTSLLRQRERLAQLGEAVAKISHDLRNILSVATLVADRLETVQDPTVKRIAPKLVNSLNRAINLTEATLAFGRAEEPAPKLDRVPLEALVDDVLDNDNLAQEDGEVSYDAVIEPGMVVRADPEQLHRVLSNLVRNARQAITATGMPGEVIVRAGTQEGGWFIEVCDTGPGLPDGAREALFKPFASTSKVGGTGLGLTICSEILRGHGGSLTLKSTGSDGTTFAMFLPSGIAA</sequence>
<dbReference type="Pfam" id="PF02518">
    <property type="entry name" value="HATPase_c"/>
    <property type="match status" value="1"/>
</dbReference>
<evidence type="ECO:0000256" key="5">
    <source>
        <dbReference type="ARBA" id="ARBA00022741"/>
    </source>
</evidence>
<keyword evidence="5" id="KW-0547">Nucleotide-binding</keyword>
<dbReference type="KEGG" id="gce:KYE46_17065"/>
<accession>A0A8F6TVT4</accession>
<evidence type="ECO:0000256" key="9">
    <source>
        <dbReference type="SAM" id="Phobius"/>
    </source>
</evidence>
<dbReference type="CDD" id="cd00082">
    <property type="entry name" value="HisKA"/>
    <property type="match status" value="1"/>
</dbReference>
<keyword evidence="9" id="KW-0472">Membrane</keyword>
<dbReference type="CDD" id="cd00075">
    <property type="entry name" value="HATPase"/>
    <property type="match status" value="1"/>
</dbReference>
<keyword evidence="9" id="KW-0812">Transmembrane</keyword>
<reference evidence="11 12" key="1">
    <citation type="submission" date="2021-07" db="EMBL/GenBank/DDBJ databases">
        <title>A novel Jannaschia species isolated from marine dinoflagellate Ceratoperidinium margalefii.</title>
        <authorList>
            <person name="Jiang Y."/>
            <person name="Li Z."/>
        </authorList>
    </citation>
    <scope>NUCLEOTIDE SEQUENCE [LARGE SCALE GENOMIC DNA]</scope>
    <source>
        <strain evidence="11 12">J12C1-MA-4</strain>
    </source>
</reference>
<dbReference type="InterPro" id="IPR003661">
    <property type="entry name" value="HisK_dim/P_dom"/>
</dbReference>
<protein>
    <recommendedName>
        <fullName evidence="2">histidine kinase</fullName>
        <ecNumber evidence="2">2.7.13.3</ecNumber>
    </recommendedName>
</protein>
<keyword evidence="9" id="KW-1133">Transmembrane helix</keyword>
<evidence type="ECO:0000256" key="7">
    <source>
        <dbReference type="ARBA" id="ARBA00022840"/>
    </source>
</evidence>
<gene>
    <name evidence="11" type="ORF">KYE46_17065</name>
</gene>
<dbReference type="GO" id="GO:0005524">
    <property type="term" value="F:ATP binding"/>
    <property type="evidence" value="ECO:0007669"/>
    <property type="project" value="UniProtKB-KW"/>
</dbReference>
<keyword evidence="7" id="KW-0067">ATP-binding</keyword>
<evidence type="ECO:0000256" key="4">
    <source>
        <dbReference type="ARBA" id="ARBA00022679"/>
    </source>
</evidence>
<evidence type="ECO:0000313" key="12">
    <source>
        <dbReference type="Proteomes" id="UP000825009"/>
    </source>
</evidence>
<keyword evidence="3" id="KW-0597">Phosphoprotein</keyword>
<dbReference type="PANTHER" id="PTHR43065">
    <property type="entry name" value="SENSOR HISTIDINE KINASE"/>
    <property type="match status" value="1"/>
</dbReference>
<comment type="catalytic activity">
    <reaction evidence="1">
        <text>ATP + protein L-histidine = ADP + protein N-phospho-L-histidine.</text>
        <dbReference type="EC" id="2.7.13.3"/>
    </reaction>
</comment>
<feature type="domain" description="Histidine kinase" evidence="10">
    <location>
        <begin position="249"/>
        <end position="459"/>
    </location>
</feature>
<dbReference type="Proteomes" id="UP000825009">
    <property type="component" value="Chromosome"/>
</dbReference>
<dbReference type="SMART" id="SM00387">
    <property type="entry name" value="HATPase_c"/>
    <property type="match status" value="1"/>
</dbReference>
<name>A0A8F6TVT4_9RHOB</name>
<evidence type="ECO:0000256" key="8">
    <source>
        <dbReference type="ARBA" id="ARBA00023012"/>
    </source>
</evidence>